<evidence type="ECO:0000256" key="1">
    <source>
        <dbReference type="SAM" id="Phobius"/>
    </source>
</evidence>
<reference evidence="2" key="1">
    <citation type="submission" date="2023-03" db="EMBL/GenBank/DDBJ databases">
        <authorList>
            <person name="Julca I."/>
        </authorList>
    </citation>
    <scope>NUCLEOTIDE SEQUENCE</scope>
</reference>
<keyword evidence="1" id="KW-1133">Transmembrane helix</keyword>
<feature type="transmembrane region" description="Helical" evidence="1">
    <location>
        <begin position="78"/>
        <end position="103"/>
    </location>
</feature>
<feature type="transmembrane region" description="Helical" evidence="1">
    <location>
        <begin position="198"/>
        <end position="218"/>
    </location>
</feature>
<feature type="transmembrane region" description="Helical" evidence="1">
    <location>
        <begin position="131"/>
        <end position="155"/>
    </location>
</feature>
<sequence length="310" mass="34329">MGLNFSGLSFNPNFNRGGGNREVGGAEVGCLARARACIGDSVTAVRNYWQNSGVQSPRTRVSWFDWGLLQKLKTLSRFIFGIPTWVFSIVCLVLLAFGSYSFISNTQDGLKLSCYTLTGFKGIDCELNLKFTILTAFLFWLACILLCALIGLLHFMVGKILIRNENVGNWVSVGIKAILVALFPMGSTCLQNVMQPEPSAFVPLLIITWSVYVALALFGWQEDFSLVDCFGSFNLAVAFIMYPQHPLSLLVSCLSTTFKVVLPEVIEAWRNWADIPDPVYSANPLNQPFIKNPSQHSTEAHFNNEAEVSS</sequence>
<evidence type="ECO:0000313" key="3">
    <source>
        <dbReference type="Proteomes" id="UP001161247"/>
    </source>
</evidence>
<protein>
    <submittedName>
        <fullName evidence="2">OLC1v1016750C1</fullName>
    </submittedName>
</protein>
<feature type="transmembrane region" description="Helical" evidence="1">
    <location>
        <begin position="167"/>
        <end position="186"/>
    </location>
</feature>
<keyword evidence="3" id="KW-1185">Reference proteome</keyword>
<gene>
    <name evidence="2" type="ORF">OLC1_LOCUS22221</name>
</gene>
<accession>A0AAV1E7V7</accession>
<organism evidence="2 3">
    <name type="scientific">Oldenlandia corymbosa var. corymbosa</name>
    <dbReference type="NCBI Taxonomy" id="529605"/>
    <lineage>
        <taxon>Eukaryota</taxon>
        <taxon>Viridiplantae</taxon>
        <taxon>Streptophyta</taxon>
        <taxon>Embryophyta</taxon>
        <taxon>Tracheophyta</taxon>
        <taxon>Spermatophyta</taxon>
        <taxon>Magnoliopsida</taxon>
        <taxon>eudicotyledons</taxon>
        <taxon>Gunneridae</taxon>
        <taxon>Pentapetalae</taxon>
        <taxon>asterids</taxon>
        <taxon>lamiids</taxon>
        <taxon>Gentianales</taxon>
        <taxon>Rubiaceae</taxon>
        <taxon>Rubioideae</taxon>
        <taxon>Spermacoceae</taxon>
        <taxon>Hedyotis-Oldenlandia complex</taxon>
        <taxon>Oldenlandia</taxon>
    </lineage>
</organism>
<proteinExistence type="predicted"/>
<evidence type="ECO:0000313" key="2">
    <source>
        <dbReference type="EMBL" id="CAI9115758.1"/>
    </source>
</evidence>
<dbReference type="Proteomes" id="UP001161247">
    <property type="component" value="Chromosome 8"/>
</dbReference>
<dbReference type="EMBL" id="OX459125">
    <property type="protein sequence ID" value="CAI9115758.1"/>
    <property type="molecule type" value="Genomic_DNA"/>
</dbReference>
<keyword evidence="1" id="KW-0812">Transmembrane</keyword>
<name>A0AAV1E7V7_OLDCO</name>
<dbReference type="AlphaFoldDB" id="A0AAV1E7V7"/>
<keyword evidence="1" id="KW-0472">Membrane</keyword>